<evidence type="ECO:0000313" key="2">
    <source>
        <dbReference type="EMBL" id="SCL56741.1"/>
    </source>
</evidence>
<evidence type="ECO:0000313" key="3">
    <source>
        <dbReference type="Proteomes" id="UP000199343"/>
    </source>
</evidence>
<reference evidence="2 3" key="1">
    <citation type="submission" date="2016-06" db="EMBL/GenBank/DDBJ databases">
        <authorList>
            <person name="Kjaerup R.B."/>
            <person name="Dalgaard T.S."/>
            <person name="Juul-Madsen H.R."/>
        </authorList>
    </citation>
    <scope>NUCLEOTIDE SEQUENCE [LARGE SCALE GENOMIC DNA]</scope>
    <source>
        <strain evidence="2 3">DSM 43363</strain>
    </source>
</reference>
<organism evidence="2 3">
    <name type="scientific">Micromonospora peucetia</name>
    <dbReference type="NCBI Taxonomy" id="47871"/>
    <lineage>
        <taxon>Bacteria</taxon>
        <taxon>Bacillati</taxon>
        <taxon>Actinomycetota</taxon>
        <taxon>Actinomycetes</taxon>
        <taxon>Micromonosporales</taxon>
        <taxon>Micromonosporaceae</taxon>
        <taxon>Micromonospora</taxon>
    </lineage>
</organism>
<sequence>MRVAPLLSIAALMAVSGCADIRAINETRDDRQEFSLSGDRLVIDNDGADLRLVAGAGAAIEVQRSLTGKATVDDNASWSMDGGTLRLKVKCSGLVPDCGGRHIVHVPAGVVVEVNSDAPVRAVGLDADFSATVTDAWLRVEESTGALRLHAEEGVDVTGARSANVTVTSTGRSVNLGFASPPDRVEARAGGSVQVSLPGGPETYRVTAAPGRPALTSDPASKRTVTATAGVGHTAQVRKVG</sequence>
<accession>A0A1C6URY6</accession>
<dbReference type="Proteomes" id="UP000199343">
    <property type="component" value="Unassembled WGS sequence"/>
</dbReference>
<dbReference type="STRING" id="47871.GA0070608_1704"/>
<gene>
    <name evidence="2" type="ORF">GA0070608_1704</name>
</gene>
<keyword evidence="1" id="KW-0732">Signal</keyword>
<feature type="signal peptide" evidence="1">
    <location>
        <begin position="1"/>
        <end position="19"/>
    </location>
</feature>
<protein>
    <recommendedName>
        <fullName evidence="4">Adhesin</fullName>
    </recommendedName>
</protein>
<evidence type="ECO:0000256" key="1">
    <source>
        <dbReference type="SAM" id="SignalP"/>
    </source>
</evidence>
<dbReference type="AlphaFoldDB" id="A0A1C6URY6"/>
<proteinExistence type="predicted"/>
<evidence type="ECO:0008006" key="4">
    <source>
        <dbReference type="Google" id="ProtNLM"/>
    </source>
</evidence>
<dbReference type="PROSITE" id="PS51257">
    <property type="entry name" value="PROKAR_LIPOPROTEIN"/>
    <property type="match status" value="1"/>
</dbReference>
<dbReference type="EMBL" id="FMIC01000002">
    <property type="protein sequence ID" value="SCL56741.1"/>
    <property type="molecule type" value="Genomic_DNA"/>
</dbReference>
<name>A0A1C6URY6_9ACTN</name>
<feature type="chain" id="PRO_5039508177" description="Adhesin" evidence="1">
    <location>
        <begin position="20"/>
        <end position="241"/>
    </location>
</feature>